<evidence type="ECO:0000256" key="1">
    <source>
        <dbReference type="ARBA" id="ARBA00010923"/>
    </source>
</evidence>
<keyword evidence="5" id="KW-0255">Endonuclease</keyword>
<accession>A0A448HZD6</accession>
<dbReference type="CDD" id="cd17249">
    <property type="entry name" value="RMtype1_S_EcoR124I-TRD2-CR2_like"/>
    <property type="match status" value="1"/>
</dbReference>
<dbReference type="Pfam" id="PF01420">
    <property type="entry name" value="Methylase_S"/>
    <property type="match status" value="1"/>
</dbReference>
<dbReference type="Proteomes" id="UP000282551">
    <property type="component" value="Chromosome"/>
</dbReference>
<keyword evidence="2" id="KW-0680">Restriction system</keyword>
<proteinExistence type="inferred from homology"/>
<comment type="similarity">
    <text evidence="1">Belongs to the type-I restriction system S methylase family.</text>
</comment>
<dbReference type="SUPFAM" id="SSF116734">
    <property type="entry name" value="DNA methylase specificity domain"/>
    <property type="match status" value="2"/>
</dbReference>
<dbReference type="PANTHER" id="PTHR30408">
    <property type="entry name" value="TYPE-1 RESTRICTION ENZYME ECOKI SPECIFICITY PROTEIN"/>
    <property type="match status" value="1"/>
</dbReference>
<dbReference type="PANTHER" id="PTHR30408:SF12">
    <property type="entry name" value="TYPE I RESTRICTION ENZYME MJAVIII SPECIFICITY SUBUNIT"/>
    <property type="match status" value="1"/>
</dbReference>
<dbReference type="Gene3D" id="3.90.220.20">
    <property type="entry name" value="DNA methylase specificity domains"/>
    <property type="match status" value="1"/>
</dbReference>
<evidence type="ECO:0000313" key="5">
    <source>
        <dbReference type="EMBL" id="VEG45647.1"/>
    </source>
</evidence>
<dbReference type="EMBL" id="LR134355">
    <property type="protein sequence ID" value="VEG45647.1"/>
    <property type="molecule type" value="Genomic_DNA"/>
</dbReference>
<organism evidence="5 6">
    <name type="scientific">Mycolicibacterium chitae</name>
    <name type="common">Mycobacterium chitae</name>
    <dbReference type="NCBI Taxonomy" id="1792"/>
    <lineage>
        <taxon>Bacteria</taxon>
        <taxon>Bacillati</taxon>
        <taxon>Actinomycetota</taxon>
        <taxon>Actinomycetes</taxon>
        <taxon>Mycobacteriales</taxon>
        <taxon>Mycobacteriaceae</taxon>
        <taxon>Mycolicibacterium</taxon>
    </lineage>
</organism>
<dbReference type="InterPro" id="IPR052021">
    <property type="entry name" value="Type-I_RS_S_subunit"/>
</dbReference>
<keyword evidence="5" id="KW-0378">Hydrolase</keyword>
<dbReference type="InterPro" id="IPR044946">
    <property type="entry name" value="Restrct_endonuc_typeI_TRD_sf"/>
</dbReference>
<dbReference type="REBASE" id="288597">
    <property type="entry name" value="S.Mch10485ORF697P"/>
</dbReference>
<dbReference type="OrthoDB" id="3197085at2"/>
<gene>
    <name evidence="5" type="ORF">NCTC10485_00697</name>
</gene>
<dbReference type="GO" id="GO:0003677">
    <property type="term" value="F:DNA binding"/>
    <property type="evidence" value="ECO:0007669"/>
    <property type="project" value="UniProtKB-KW"/>
</dbReference>
<dbReference type="GO" id="GO:0004519">
    <property type="term" value="F:endonuclease activity"/>
    <property type="evidence" value="ECO:0007669"/>
    <property type="project" value="UniProtKB-KW"/>
</dbReference>
<feature type="domain" description="Type I restriction modification DNA specificity" evidence="4">
    <location>
        <begin position="190"/>
        <end position="363"/>
    </location>
</feature>
<evidence type="ECO:0000256" key="2">
    <source>
        <dbReference type="ARBA" id="ARBA00022747"/>
    </source>
</evidence>
<evidence type="ECO:0000259" key="4">
    <source>
        <dbReference type="Pfam" id="PF01420"/>
    </source>
</evidence>
<dbReference type="InterPro" id="IPR000055">
    <property type="entry name" value="Restrct_endonuc_typeI_TRD"/>
</dbReference>
<dbReference type="RefSeq" id="WP_126332451.1">
    <property type="nucleotide sequence ID" value="NZ_AP022604.1"/>
</dbReference>
<protein>
    <submittedName>
        <fullName evidence="5">Restriction endonuclease S subunit</fullName>
    </submittedName>
</protein>
<evidence type="ECO:0000313" key="6">
    <source>
        <dbReference type="Proteomes" id="UP000282551"/>
    </source>
</evidence>
<sequence length="403" mass="44231">MSAEWETTTVGQCLVPVSVAGRSKIQTKDYKSAGRYPIIDQGQQRIAGWTDSPDAVIDNPLPLIVFGDHSRTFKYLDEPFARGADGTQLLHPVDSIDPLFFFYACRAIDLQSRGYNRHFTLLKEKEIAYPSDRVVQHNIAAVLSRAERAIAVQDEIGQLLEKVKSASMHQLFTRGLRGEPLQESEIGLIPESWELRPIPELSDVWSGGTPKRSNADYWNGDIPWVSGKDLKQPALDDATDHLSPLGVDNGSRVAPADSVLLLVRGMGLAKDLPVAVINRPMAFNQDVKALVSKAGYSGSFLRSAIYAGKDRLLSQLATSAHGTKTLNLHDLANFVVPTPPTADEADEIVNVLETLDRKIDLHRLKRGVLDQLFKSLLHKLMTGEVSVDDFDLSALSSTDGSPA</sequence>
<dbReference type="AlphaFoldDB" id="A0A448HZD6"/>
<name>A0A448HZD6_MYCCI</name>
<evidence type="ECO:0000256" key="3">
    <source>
        <dbReference type="ARBA" id="ARBA00023125"/>
    </source>
</evidence>
<keyword evidence="5" id="KW-0540">Nuclease</keyword>
<dbReference type="GO" id="GO:0009307">
    <property type="term" value="P:DNA restriction-modification system"/>
    <property type="evidence" value="ECO:0007669"/>
    <property type="project" value="UniProtKB-KW"/>
</dbReference>
<keyword evidence="6" id="KW-1185">Reference proteome</keyword>
<keyword evidence="3" id="KW-0238">DNA-binding</keyword>
<reference evidence="5 6" key="1">
    <citation type="submission" date="2018-12" db="EMBL/GenBank/DDBJ databases">
        <authorList>
            <consortium name="Pathogen Informatics"/>
        </authorList>
    </citation>
    <scope>NUCLEOTIDE SEQUENCE [LARGE SCALE GENOMIC DNA]</scope>
    <source>
        <strain evidence="5 6">NCTC10485</strain>
    </source>
</reference>